<dbReference type="GO" id="GO:0004553">
    <property type="term" value="F:hydrolase activity, hydrolyzing O-glycosyl compounds"/>
    <property type="evidence" value="ECO:0007669"/>
    <property type="project" value="InterPro"/>
</dbReference>
<proteinExistence type="predicted"/>
<evidence type="ECO:0000313" key="5">
    <source>
        <dbReference type="RefSeq" id="WP_156924294.1"/>
    </source>
</evidence>
<feature type="domain" description="Glycoside hydrolase family 5" evidence="3">
    <location>
        <begin position="641"/>
        <end position="858"/>
    </location>
</feature>
<dbReference type="PANTHER" id="PTHR12631">
    <property type="entry name" value="ALPHA-L-IDURONIDASE"/>
    <property type="match status" value="1"/>
</dbReference>
<dbReference type="OrthoDB" id="9776971at2"/>
<dbReference type="GO" id="GO:0000272">
    <property type="term" value="P:polysaccharide catabolic process"/>
    <property type="evidence" value="ECO:0007669"/>
    <property type="project" value="InterPro"/>
</dbReference>
<protein>
    <submittedName>
        <fullName evidence="5">Cellulase family glycosylhydrolase</fullName>
    </submittedName>
</protein>
<organism evidence="4 5">
    <name type="scientific">Derxia gummosa DSM 723</name>
    <dbReference type="NCBI Taxonomy" id="1121388"/>
    <lineage>
        <taxon>Bacteria</taxon>
        <taxon>Pseudomonadati</taxon>
        <taxon>Pseudomonadota</taxon>
        <taxon>Betaproteobacteria</taxon>
        <taxon>Burkholderiales</taxon>
        <taxon>Alcaligenaceae</taxon>
        <taxon>Derxia</taxon>
    </lineage>
</organism>
<evidence type="ECO:0000259" key="3">
    <source>
        <dbReference type="Pfam" id="PF00150"/>
    </source>
</evidence>
<dbReference type="SUPFAM" id="SSF51445">
    <property type="entry name" value="(Trans)glycosidases"/>
    <property type="match status" value="1"/>
</dbReference>
<dbReference type="Proteomes" id="UP000675920">
    <property type="component" value="Unplaced"/>
</dbReference>
<dbReference type="AlphaFoldDB" id="A0A8B6XAP4"/>
<evidence type="ECO:0000256" key="2">
    <source>
        <dbReference type="ARBA" id="ARBA00023295"/>
    </source>
</evidence>
<name>A0A8B6XAP4_9BURK</name>
<evidence type="ECO:0000313" key="4">
    <source>
        <dbReference type="Proteomes" id="UP000675920"/>
    </source>
</evidence>
<keyword evidence="4" id="KW-1185">Reference proteome</keyword>
<dbReference type="RefSeq" id="WP_156924294.1">
    <property type="nucleotide sequence ID" value="NZ_AXWS01000007.1"/>
</dbReference>
<dbReference type="InterPro" id="IPR051923">
    <property type="entry name" value="Glycosyl_Hydrolase_39"/>
</dbReference>
<keyword evidence="1" id="KW-0378">Hydrolase</keyword>
<keyword evidence="2" id="KW-0326">Glycosidase</keyword>
<reference evidence="5" key="1">
    <citation type="submission" date="2025-08" db="UniProtKB">
        <authorList>
            <consortium name="RefSeq"/>
        </authorList>
    </citation>
    <scope>IDENTIFICATION</scope>
</reference>
<dbReference type="PANTHER" id="PTHR12631:SF10">
    <property type="entry name" value="BETA-XYLOSIDASE-LIKE PROTEIN-RELATED"/>
    <property type="match status" value="1"/>
</dbReference>
<dbReference type="InterPro" id="IPR001547">
    <property type="entry name" value="Glyco_hydro_5"/>
</dbReference>
<evidence type="ECO:0000256" key="1">
    <source>
        <dbReference type="ARBA" id="ARBA00022801"/>
    </source>
</evidence>
<dbReference type="Pfam" id="PF00150">
    <property type="entry name" value="Cellulase"/>
    <property type="match status" value="1"/>
</dbReference>
<dbReference type="InterPro" id="IPR017853">
    <property type="entry name" value="GH"/>
</dbReference>
<dbReference type="Gene3D" id="3.20.20.80">
    <property type="entry name" value="Glycosidases"/>
    <property type="match status" value="1"/>
</dbReference>
<accession>A0A8B6XAP4</accession>
<sequence>MATAVQPRHPARPSISAVNLSAAHPPLFRTSLLAALMAAALSACGGGGGGADGATQLNAALARPQAVEANLVATIDDFDDRTSVSPWTFWAPSGSAGSLAIVAGNGSANALGLGYSFSCASTATGCGQYVTATRNLPSTVSGAKSLRFVSRSPASAKLSVRVVDASGQTLAYNVTRPPEGYDASTWFQTDIDLAKPAQWWGGANNGVIQTGIRQVVAVANAASWPASGTVSIDSLRLLSVVENLGPVAVGSGLVVDDFENRAVAAPWTFYTPGSGAAGAVASATGSTGRGLGLDYDLTCPGGTCGKYVQATLPLYRAVSGAAALTFQTRSESEVNLTVRVTDQSGQTLQYTTVRPNAGYDPAVWWRAVVDLAKPALWWGGVNTGKPSGAITSVAVMAERAGSTAVSGTLSVDEVKLLPTVPDTSVTLDGGTMVSLDNFNDRSTVAPWSFWSPGTGASGSLASITNPADGTRALGFNYSLSCVGSTCGSYVVATLPLAQTVSGASWLRARVKLAGDVGLTVRIGDTSGQMLDYKVQRPLEAADPDRWFTLEVDLTGAPSLYWGGANSGKISGAVKSVALIVGDALSKPASGTVAVDDLRLSTIAKTGFTLSADSALLPPLVTNDTLGRHAGLAVNPSVLPTALAGLDKAAAAGFTTLRSPMFWSWIEKTAGVYDWSLMDKYLAAAEARGLTVLFTLSYGNPLYDVRTADGAAAFARYARAAAARYAGRKVQWEIWNEPDTAKFWAGTADEFNRVARGALAAIRAVDADVPVTTGGISGWWGKDFLVQMLSGGDADGASAVAMHGYRTIGSEPETLVSDWLRAETLSQRTLGRTLPMWNTEWGYSTDRLPTTGFAQWQAVYSVRQMLTQWTLGIPLFVHYSLFNYATDLSDPENNYGLLLADGSEKPAMQAVRTLLAKAAGHVHGGLVDEVPIGMHALKLQGTSDDIYVVWSTHGDMPLSFSLPSGWNASATDMNGAALGSTVATVNGTSLRSWTFQEVDGPVYVRVVK</sequence>